<comment type="similarity">
    <text evidence="1">Belongs to the LysR transcriptional regulatory family.</text>
</comment>
<dbReference type="Gene3D" id="1.10.10.10">
    <property type="entry name" value="Winged helix-like DNA-binding domain superfamily/Winged helix DNA-binding domain"/>
    <property type="match status" value="1"/>
</dbReference>
<dbReference type="SUPFAM" id="SSF53850">
    <property type="entry name" value="Periplasmic binding protein-like II"/>
    <property type="match status" value="1"/>
</dbReference>
<dbReference type="Gene3D" id="3.40.190.10">
    <property type="entry name" value="Periplasmic binding protein-like II"/>
    <property type="match status" value="2"/>
</dbReference>
<dbReference type="RefSeq" id="WP_304374711.1">
    <property type="nucleotide sequence ID" value="NZ_JAUOZU010000001.1"/>
</dbReference>
<evidence type="ECO:0000256" key="2">
    <source>
        <dbReference type="ARBA" id="ARBA00023015"/>
    </source>
</evidence>
<evidence type="ECO:0000256" key="3">
    <source>
        <dbReference type="ARBA" id="ARBA00023125"/>
    </source>
</evidence>
<comment type="caution">
    <text evidence="6">The sequence shown here is derived from an EMBL/GenBank/DDBJ whole genome shotgun (WGS) entry which is preliminary data.</text>
</comment>
<keyword evidence="2" id="KW-0805">Transcription regulation</keyword>
<dbReference type="InterPro" id="IPR058163">
    <property type="entry name" value="LysR-type_TF_proteobact-type"/>
</dbReference>
<dbReference type="InterPro" id="IPR036388">
    <property type="entry name" value="WH-like_DNA-bd_sf"/>
</dbReference>
<evidence type="ECO:0000256" key="4">
    <source>
        <dbReference type="ARBA" id="ARBA00023163"/>
    </source>
</evidence>
<feature type="domain" description="HTH lysR-type" evidence="5">
    <location>
        <begin position="8"/>
        <end position="65"/>
    </location>
</feature>
<organism evidence="6 7">
    <name type="scientific">Rhizobium alvei</name>
    <dbReference type="NCBI Taxonomy" id="1132659"/>
    <lineage>
        <taxon>Bacteria</taxon>
        <taxon>Pseudomonadati</taxon>
        <taxon>Pseudomonadota</taxon>
        <taxon>Alphaproteobacteria</taxon>
        <taxon>Hyphomicrobiales</taxon>
        <taxon>Rhizobiaceae</taxon>
        <taxon>Rhizobium/Agrobacterium group</taxon>
        <taxon>Rhizobium</taxon>
    </lineage>
</organism>
<dbReference type="SUPFAM" id="SSF46785">
    <property type="entry name" value="Winged helix' DNA-binding domain"/>
    <property type="match status" value="1"/>
</dbReference>
<dbReference type="PROSITE" id="PS50931">
    <property type="entry name" value="HTH_LYSR"/>
    <property type="match status" value="1"/>
</dbReference>
<gene>
    <name evidence="6" type="ORF">Q4481_02670</name>
</gene>
<keyword evidence="3" id="KW-0238">DNA-binding</keyword>
<reference evidence="6" key="2">
    <citation type="submission" date="2023-07" db="EMBL/GenBank/DDBJ databases">
        <authorList>
            <person name="Shen H."/>
        </authorList>
    </citation>
    <scope>NUCLEOTIDE SEQUENCE</scope>
    <source>
        <strain evidence="6">TNR-22</strain>
    </source>
</reference>
<dbReference type="EMBL" id="JAUOZU010000001">
    <property type="protein sequence ID" value="MDO6962842.1"/>
    <property type="molecule type" value="Genomic_DNA"/>
</dbReference>
<dbReference type="InterPro" id="IPR000847">
    <property type="entry name" value="LysR_HTH_N"/>
</dbReference>
<dbReference type="Proteomes" id="UP001174932">
    <property type="component" value="Unassembled WGS sequence"/>
</dbReference>
<dbReference type="CDD" id="cd08432">
    <property type="entry name" value="PBP2_GcdR_TrpI_HvrB_AmpR_like"/>
    <property type="match status" value="1"/>
</dbReference>
<evidence type="ECO:0000313" key="7">
    <source>
        <dbReference type="Proteomes" id="UP001174932"/>
    </source>
</evidence>
<dbReference type="Pfam" id="PF00126">
    <property type="entry name" value="HTH_1"/>
    <property type="match status" value="1"/>
</dbReference>
<proteinExistence type="inferred from homology"/>
<evidence type="ECO:0000259" key="5">
    <source>
        <dbReference type="PROSITE" id="PS50931"/>
    </source>
</evidence>
<dbReference type="PRINTS" id="PR00039">
    <property type="entry name" value="HTHLYSR"/>
</dbReference>
<keyword evidence="7" id="KW-1185">Reference proteome</keyword>
<name>A0ABT8YHF1_9HYPH</name>
<reference evidence="6" key="1">
    <citation type="journal article" date="2015" name="Int. J. Syst. Evol. Microbiol.">
        <title>Rhizobium alvei sp. nov., isolated from a freshwater river.</title>
        <authorList>
            <person name="Sheu S.Y."/>
            <person name="Huang H.W."/>
            <person name="Young C.C."/>
            <person name="Chen W.M."/>
        </authorList>
    </citation>
    <scope>NUCLEOTIDE SEQUENCE</scope>
    <source>
        <strain evidence="6">TNR-22</strain>
    </source>
</reference>
<keyword evidence="4" id="KW-0804">Transcription</keyword>
<evidence type="ECO:0000313" key="6">
    <source>
        <dbReference type="EMBL" id="MDO6962842.1"/>
    </source>
</evidence>
<dbReference type="PANTHER" id="PTHR30537:SF5">
    <property type="entry name" value="HTH-TYPE TRANSCRIPTIONAL ACTIVATOR TTDR-RELATED"/>
    <property type="match status" value="1"/>
</dbReference>
<accession>A0ABT8YHF1</accession>
<dbReference type="InterPro" id="IPR036390">
    <property type="entry name" value="WH_DNA-bd_sf"/>
</dbReference>
<evidence type="ECO:0000256" key="1">
    <source>
        <dbReference type="ARBA" id="ARBA00009437"/>
    </source>
</evidence>
<dbReference type="Pfam" id="PF03466">
    <property type="entry name" value="LysR_substrate"/>
    <property type="match status" value="1"/>
</dbReference>
<sequence>MMPDRLLPPLRLLTVFETVLRAGNIQRAAAELNVTQPAVSQALKALEDYVGLRLLDRSTRPATLTEAGRILQIGVTEGLDRIAEAVEQVRNLDRAAGQSVTIACSVGTATYWLMPRLAGFYTEQPDIAVNVMTTPGSPEFQPGMDLAIRYGTGNWKDGRIVKLFDERVVPVCSPDLAAEIGGEAGLLRATLLHVRSSDRSWLTWKDYFDLNNLPENRTLGRYFTNYIQATQAALSGQGVMLGWESNTGDLVREGRLVTLGGTPMVPKEAFYLVVPDRRDRKPASDLLEAWIRRIAAGHG</sequence>
<protein>
    <submittedName>
        <fullName evidence="6">LysR substrate-binding domain-containing protein</fullName>
    </submittedName>
</protein>
<dbReference type="InterPro" id="IPR005119">
    <property type="entry name" value="LysR_subst-bd"/>
</dbReference>
<dbReference type="PANTHER" id="PTHR30537">
    <property type="entry name" value="HTH-TYPE TRANSCRIPTIONAL REGULATOR"/>
    <property type="match status" value="1"/>
</dbReference>